<proteinExistence type="predicted"/>
<dbReference type="GO" id="GO:0016301">
    <property type="term" value="F:kinase activity"/>
    <property type="evidence" value="ECO:0007669"/>
    <property type="project" value="UniProtKB-KW"/>
</dbReference>
<evidence type="ECO:0000313" key="3">
    <source>
        <dbReference type="Proteomes" id="UP000305282"/>
    </source>
</evidence>
<dbReference type="AlphaFoldDB" id="A0A4S5BA17"/>
<dbReference type="RefSeq" id="WP_136449728.1">
    <property type="nucleotide sequence ID" value="NZ_SSXH01001084.1"/>
</dbReference>
<protein>
    <submittedName>
        <fullName evidence="2">Glycerate kinase</fullName>
    </submittedName>
</protein>
<sequence>MLSILMNKAGTEITRPWGYLPGSAAMGAGSTVSAVLTADVRALTACHGSGVRGQGTGVPVALSGSTLGRGGFTTIAVRPAGEPMRRLPMSWNPASADPQASEHADRHLILGSTRDPLPD</sequence>
<evidence type="ECO:0000313" key="2">
    <source>
        <dbReference type="EMBL" id="THJ25696.1"/>
    </source>
</evidence>
<reference evidence="2 3" key="1">
    <citation type="submission" date="2019-04" db="EMBL/GenBank/DDBJ databases">
        <title>Draft genome sequences for three unisolated Alnus-infective Frankia Sp+ strains, AgTrS, AiOr and AvVan, the first sequenced Frankia strains able to sporulate in-planta.</title>
        <authorList>
            <person name="Bethencourt L."/>
            <person name="Vautrin F."/>
            <person name="Taib N."/>
            <person name="Dubost A."/>
            <person name="Castro-Garcia L."/>
            <person name="Imbaud O."/>
            <person name="Abrouk D."/>
            <person name="Fournier P."/>
            <person name="Briolay J."/>
            <person name="Nguyen A."/>
            <person name="Normand P."/>
            <person name="Fernandez M.P."/>
            <person name="Brochier-Armanet C."/>
            <person name="Herrera-Belaroussi A."/>
        </authorList>
    </citation>
    <scope>NUCLEOTIDE SEQUENCE [LARGE SCALE GENOMIC DNA]</scope>
    <source>
        <strain evidence="2 3">AvVan</strain>
    </source>
</reference>
<dbReference type="Proteomes" id="UP000305282">
    <property type="component" value="Unassembled WGS sequence"/>
</dbReference>
<evidence type="ECO:0000256" key="1">
    <source>
        <dbReference type="SAM" id="MobiDB-lite"/>
    </source>
</evidence>
<keyword evidence="3" id="KW-1185">Reference proteome</keyword>
<organism evidence="2 3">
    <name type="scientific">Candidatus Frankia alpina</name>
    <dbReference type="NCBI Taxonomy" id="2699483"/>
    <lineage>
        <taxon>Bacteria</taxon>
        <taxon>Bacillati</taxon>
        <taxon>Actinomycetota</taxon>
        <taxon>Actinomycetes</taxon>
        <taxon>Frankiales</taxon>
        <taxon>Frankiaceae</taxon>
        <taxon>Frankia</taxon>
    </lineage>
</organism>
<keyword evidence="2" id="KW-0808">Transferase</keyword>
<dbReference type="OrthoDB" id="9764279at2"/>
<keyword evidence="2" id="KW-0418">Kinase</keyword>
<name>A0A4S5BA17_9ACTN</name>
<feature type="region of interest" description="Disordered" evidence="1">
    <location>
        <begin position="86"/>
        <end position="119"/>
    </location>
</feature>
<comment type="caution">
    <text evidence="2">The sequence shown here is derived from an EMBL/GenBank/DDBJ whole genome shotgun (WGS) entry which is preliminary data.</text>
</comment>
<gene>
    <name evidence="2" type="ORF">E7Y31_23245</name>
</gene>
<accession>A0A4S5BA17</accession>
<dbReference type="EMBL" id="SSXH01001084">
    <property type="protein sequence ID" value="THJ25696.1"/>
    <property type="molecule type" value="Genomic_DNA"/>
</dbReference>